<evidence type="ECO:0000313" key="1">
    <source>
        <dbReference type="EMBL" id="PIR97161.1"/>
    </source>
</evidence>
<organism evidence="1 2">
    <name type="scientific">Candidatus Doudnabacteria bacterium CG10_big_fil_rev_8_21_14_0_10_41_10</name>
    <dbReference type="NCBI Taxonomy" id="1974551"/>
    <lineage>
        <taxon>Bacteria</taxon>
        <taxon>Candidatus Doudnaibacteriota</taxon>
    </lineage>
</organism>
<gene>
    <name evidence="1" type="ORF">COT91_03015</name>
</gene>
<protein>
    <submittedName>
        <fullName evidence="1">Uncharacterized protein</fullName>
    </submittedName>
</protein>
<name>A0A2H0VDK8_9BACT</name>
<accession>A0A2H0VDK8</accession>
<reference evidence="2" key="1">
    <citation type="submission" date="2017-09" db="EMBL/GenBank/DDBJ databases">
        <title>Depth-based differentiation of microbial function through sediment-hosted aquifers and enrichment of novel symbionts in the deep terrestrial subsurface.</title>
        <authorList>
            <person name="Probst A.J."/>
            <person name="Ladd B."/>
            <person name="Jarett J.K."/>
            <person name="Geller-Mcgrath D.E."/>
            <person name="Sieber C.M.K."/>
            <person name="Emerson J.B."/>
            <person name="Anantharaman K."/>
            <person name="Thomas B.C."/>
            <person name="Malmstrom R."/>
            <person name="Stieglmeier M."/>
            <person name="Klingl A."/>
            <person name="Woyke T."/>
            <person name="Ryan C.M."/>
            <person name="Banfield J.F."/>
        </authorList>
    </citation>
    <scope>NUCLEOTIDE SEQUENCE [LARGE SCALE GENOMIC DNA]</scope>
</reference>
<evidence type="ECO:0000313" key="2">
    <source>
        <dbReference type="Proteomes" id="UP000230557"/>
    </source>
</evidence>
<dbReference type="Proteomes" id="UP000230557">
    <property type="component" value="Unassembled WGS sequence"/>
</dbReference>
<dbReference type="EMBL" id="PFAJ01000042">
    <property type="protein sequence ID" value="PIR97161.1"/>
    <property type="molecule type" value="Genomic_DNA"/>
</dbReference>
<comment type="caution">
    <text evidence="1">The sequence shown here is derived from an EMBL/GenBank/DDBJ whole genome shotgun (WGS) entry which is preliminary data.</text>
</comment>
<sequence length="213" mass="24338">MQKKTQNSVFFSFKIRQATVVANAVARHILAQEGTAPSGSDRLMSIKGMETLHPSFSYEGGTVVQVSLFDASLYEPNWKERQEDWVVLGALASYRVSGQDQKVRFHFNRYHLQRIKEGTNGWVSRPDVAPKYTGHVSVYRSNQGKHRILWDQDNQFGGDSNWQRIHWVGFDHPVKGNRERAEDAAREWLYQHLLALPQFEGNNTLAHDIADGA</sequence>
<dbReference type="AlphaFoldDB" id="A0A2H0VDK8"/>
<proteinExistence type="predicted"/>